<gene>
    <name evidence="1" type="ORF">C6V83_18165</name>
</gene>
<proteinExistence type="predicted"/>
<dbReference type="Proteomes" id="UP000239814">
    <property type="component" value="Chromosome"/>
</dbReference>
<dbReference type="RefSeq" id="WP_105943607.1">
    <property type="nucleotide sequence ID" value="NZ_CP027433.1"/>
</dbReference>
<reference evidence="1 2" key="1">
    <citation type="submission" date="2018-03" db="EMBL/GenBank/DDBJ databases">
        <title>Characteristics and genome of n-alkane degrading marine bacteria Gordonia iterans isolated from crude oil contaminated in Tae-an, South Korea.</title>
        <authorList>
            <person name="Lee S.-S."/>
            <person name="Kim H."/>
        </authorList>
    </citation>
    <scope>NUCLEOTIDE SEQUENCE [LARGE SCALE GENOMIC DNA]</scope>
    <source>
        <strain evidence="1 2">Co17</strain>
    </source>
</reference>
<sequence>MQNTTITAGTRISHRGRIYTVTDDHTLANRREVVLADGPRGGYILAVEIDDAGQIVAAVTRSEPWAPASIVA</sequence>
<dbReference type="EMBL" id="CP027433">
    <property type="protein sequence ID" value="AVM01904.1"/>
    <property type="molecule type" value="Genomic_DNA"/>
</dbReference>
<keyword evidence="2" id="KW-1185">Reference proteome</keyword>
<dbReference type="AlphaFoldDB" id="A0A2S0KJP7"/>
<accession>A0A2S0KJP7</accession>
<organism evidence="1 2">
    <name type="scientific">Gordonia iterans</name>
    <dbReference type="NCBI Taxonomy" id="1004901"/>
    <lineage>
        <taxon>Bacteria</taxon>
        <taxon>Bacillati</taxon>
        <taxon>Actinomycetota</taxon>
        <taxon>Actinomycetes</taxon>
        <taxon>Mycobacteriales</taxon>
        <taxon>Gordoniaceae</taxon>
        <taxon>Gordonia</taxon>
    </lineage>
</organism>
<evidence type="ECO:0000313" key="2">
    <source>
        <dbReference type="Proteomes" id="UP000239814"/>
    </source>
</evidence>
<evidence type="ECO:0000313" key="1">
    <source>
        <dbReference type="EMBL" id="AVM01904.1"/>
    </source>
</evidence>
<protein>
    <submittedName>
        <fullName evidence="1">Uncharacterized protein</fullName>
    </submittedName>
</protein>
<dbReference type="KEGG" id="git:C6V83_18165"/>
<name>A0A2S0KJP7_9ACTN</name>